<evidence type="ECO:0000313" key="2">
    <source>
        <dbReference type="EMBL" id="CAG6681388.1"/>
    </source>
</evidence>
<proteinExistence type="predicted"/>
<keyword evidence="1" id="KW-0472">Membrane</keyword>
<keyword evidence="1" id="KW-1133">Transmembrane helix</keyword>
<protein>
    <submittedName>
        <fullName evidence="2">Uncharacterized protein</fullName>
    </submittedName>
</protein>
<sequence length="99" mass="11567">MFSISGTGLIPCDIRVINFWVLKTQNKCSNIHLIVSLVEIIFLLCFVSHLYLSLPLNILLFKKLIAYTYYNNVVFFCVFHFYLSIYLGIVLNEIYPYST</sequence>
<dbReference type="EMBL" id="HBUF01255450">
    <property type="protein sequence ID" value="CAG6681388.1"/>
    <property type="molecule type" value="Transcribed_RNA"/>
</dbReference>
<feature type="transmembrane region" description="Helical" evidence="1">
    <location>
        <begin position="31"/>
        <end position="52"/>
    </location>
</feature>
<evidence type="ECO:0000256" key="1">
    <source>
        <dbReference type="SAM" id="Phobius"/>
    </source>
</evidence>
<reference evidence="2" key="1">
    <citation type="submission" date="2021-05" db="EMBL/GenBank/DDBJ databases">
        <authorList>
            <person name="Alioto T."/>
            <person name="Alioto T."/>
            <person name="Gomez Garrido J."/>
        </authorList>
    </citation>
    <scope>NUCLEOTIDE SEQUENCE</scope>
</reference>
<accession>A0A8D8X2C9</accession>
<feature type="transmembrane region" description="Helical" evidence="1">
    <location>
        <begin position="64"/>
        <end position="89"/>
    </location>
</feature>
<name>A0A8D8X2C9_9HEMI</name>
<dbReference type="AlphaFoldDB" id="A0A8D8X2C9"/>
<keyword evidence="1" id="KW-0812">Transmembrane</keyword>
<organism evidence="2">
    <name type="scientific">Cacopsylla melanoneura</name>
    <dbReference type="NCBI Taxonomy" id="428564"/>
    <lineage>
        <taxon>Eukaryota</taxon>
        <taxon>Metazoa</taxon>
        <taxon>Ecdysozoa</taxon>
        <taxon>Arthropoda</taxon>
        <taxon>Hexapoda</taxon>
        <taxon>Insecta</taxon>
        <taxon>Pterygota</taxon>
        <taxon>Neoptera</taxon>
        <taxon>Paraneoptera</taxon>
        <taxon>Hemiptera</taxon>
        <taxon>Sternorrhyncha</taxon>
        <taxon>Psylloidea</taxon>
        <taxon>Psyllidae</taxon>
        <taxon>Psyllinae</taxon>
        <taxon>Cacopsylla</taxon>
    </lineage>
</organism>